<organism evidence="1 2">
    <name type="scientific">Marinobacterium rhizophilum</name>
    <dbReference type="NCBI Taxonomy" id="420402"/>
    <lineage>
        <taxon>Bacteria</taxon>
        <taxon>Pseudomonadati</taxon>
        <taxon>Pseudomonadota</taxon>
        <taxon>Gammaproteobacteria</taxon>
        <taxon>Oceanospirillales</taxon>
        <taxon>Oceanospirillaceae</taxon>
        <taxon>Marinobacterium</taxon>
    </lineage>
</organism>
<proteinExistence type="predicted"/>
<reference evidence="1" key="1">
    <citation type="submission" date="2021-04" db="EMBL/GenBank/DDBJ databases">
        <title>Oceanospirillales bacteria with DddD are important DMSP degraders in coastal seawater.</title>
        <authorList>
            <person name="Liu J."/>
        </authorList>
    </citation>
    <scope>NUCLEOTIDE SEQUENCE</scope>
    <source>
        <strain evidence="1">D13-1</strain>
    </source>
</reference>
<evidence type="ECO:0000313" key="2">
    <source>
        <dbReference type="Proteomes" id="UP001058461"/>
    </source>
</evidence>
<keyword evidence="2" id="KW-1185">Reference proteome</keyword>
<sequence>MQALNPVPTHSRLSHRVLSRENAHFSGTGGISQNNRAQGFRPAFLDTLTGRIYLSCFADGRPAPIHLLDGLPAALVVSEAGQSRRIRVAVISGFVLNERFYSRAQAAEYLRQVALSS</sequence>
<dbReference type="RefSeq" id="WP_255853925.1">
    <property type="nucleotide sequence ID" value="NZ_CP073347.1"/>
</dbReference>
<dbReference type="EMBL" id="CP073347">
    <property type="protein sequence ID" value="UTW11881.1"/>
    <property type="molecule type" value="Genomic_DNA"/>
</dbReference>
<evidence type="ECO:0000313" key="1">
    <source>
        <dbReference type="EMBL" id="UTW11881.1"/>
    </source>
</evidence>
<gene>
    <name evidence="1" type="ORF">KDW95_21985</name>
</gene>
<name>A0ABY5HHP1_9GAMM</name>
<accession>A0ABY5HHP1</accession>
<dbReference type="Proteomes" id="UP001058461">
    <property type="component" value="Chromosome"/>
</dbReference>
<protein>
    <submittedName>
        <fullName evidence="1">Uncharacterized protein</fullName>
    </submittedName>
</protein>